<dbReference type="InterPro" id="IPR014962">
    <property type="entry name" value="YolD"/>
</dbReference>
<reference evidence="1" key="1">
    <citation type="journal article" date="2023" name="Antibiotics">
        <title>Prevalence and Molecular Characterization of Methicillin-Resistant Staphylococci (MRS) and Mammaliicocci (MRM) in Dromedary Camels from Algeria: First Detection of SCCmec-mecC Hybrid in Methicillin-Resistant Mammaliicoccus lentus.</title>
        <authorList>
            <person name="Belhout C."/>
            <person name="Boyen F."/>
            <person name="Vereecke N."/>
            <person name="Theuns S."/>
            <person name="Taibi N."/>
            <person name="Stegger M."/>
            <person name="de la Fe-Rodriguez P.Y."/>
            <person name="Bouayad L."/>
            <person name="Elgroud R."/>
            <person name="Butaye P."/>
        </authorList>
    </citation>
    <scope>NUCLEOTIDE SEQUENCE</scope>
    <source>
        <strain evidence="1">7048</strain>
    </source>
</reference>
<name>A0AAX3W6J1_MAMLE</name>
<protein>
    <submittedName>
        <fullName evidence="1">YolD-like family protein</fullName>
    </submittedName>
</protein>
<gene>
    <name evidence="1" type="ORF">PYH69_04080</name>
</gene>
<accession>A0AAX3W6J1</accession>
<dbReference type="AlphaFoldDB" id="A0AAX3W6J1"/>
<dbReference type="Pfam" id="PF08863">
    <property type="entry name" value="YolD"/>
    <property type="match status" value="1"/>
</dbReference>
<sequence length="139" mass="16599">MVKIINPDMPEEFQNETDYRNIPREYLNPRIPQGRGMIKWAPFATMPQQFEEISQYIKDQTKIEKPTLDESELADLNHVLAEKIFYNPNCEIKYWHNGYIKQVKCEIHKFNSEINMLQVINQENKQVMYLDMDCILGIE</sequence>
<dbReference type="Proteomes" id="UP001223261">
    <property type="component" value="Chromosome"/>
</dbReference>
<evidence type="ECO:0000313" key="2">
    <source>
        <dbReference type="Proteomes" id="UP001223261"/>
    </source>
</evidence>
<dbReference type="PANTHER" id="PTHR40051">
    <property type="entry name" value="IG HYPOTHETICAL 15966"/>
    <property type="match status" value="1"/>
</dbReference>
<evidence type="ECO:0000313" key="1">
    <source>
        <dbReference type="EMBL" id="WHI60819.1"/>
    </source>
</evidence>
<dbReference type="PANTHER" id="PTHR40051:SF1">
    <property type="entry name" value="YOLD-LIKE FAMILY PROTEIN"/>
    <property type="match status" value="1"/>
</dbReference>
<proteinExistence type="predicted"/>
<dbReference type="RefSeq" id="WP_147641205.1">
    <property type="nucleotide sequence ID" value="NZ_CABIVY010000028.1"/>
</dbReference>
<organism evidence="1 2">
    <name type="scientific">Mammaliicoccus lentus</name>
    <name type="common">Staphylococcus lentus</name>
    <dbReference type="NCBI Taxonomy" id="42858"/>
    <lineage>
        <taxon>Bacteria</taxon>
        <taxon>Bacillati</taxon>
        <taxon>Bacillota</taxon>
        <taxon>Bacilli</taxon>
        <taxon>Bacillales</taxon>
        <taxon>Staphylococcaceae</taxon>
        <taxon>Mammaliicoccus</taxon>
    </lineage>
</organism>
<dbReference type="EMBL" id="CP118848">
    <property type="protein sequence ID" value="WHI60819.1"/>
    <property type="molecule type" value="Genomic_DNA"/>
</dbReference>